<organism evidence="5 6">
    <name type="scientific">Allosaccharopolyspora coralli</name>
    <dbReference type="NCBI Taxonomy" id="2665642"/>
    <lineage>
        <taxon>Bacteria</taxon>
        <taxon>Bacillati</taxon>
        <taxon>Actinomycetota</taxon>
        <taxon>Actinomycetes</taxon>
        <taxon>Pseudonocardiales</taxon>
        <taxon>Pseudonocardiaceae</taxon>
        <taxon>Allosaccharopolyspora</taxon>
    </lineage>
</organism>
<dbReference type="NCBIfam" id="TIGR01891">
    <property type="entry name" value="amidohydrolases"/>
    <property type="match status" value="1"/>
</dbReference>
<feature type="binding site" evidence="2">
    <location>
        <position position="116"/>
    </location>
    <ligand>
        <name>Mn(2+)</name>
        <dbReference type="ChEBI" id="CHEBI:29035"/>
        <label>2</label>
    </ligand>
</feature>
<dbReference type="EMBL" id="CP045929">
    <property type="protein sequence ID" value="QGK69090.1"/>
    <property type="molecule type" value="Genomic_DNA"/>
</dbReference>
<dbReference type="GO" id="GO:0046872">
    <property type="term" value="F:metal ion binding"/>
    <property type="evidence" value="ECO:0007669"/>
    <property type="project" value="UniProtKB-KW"/>
</dbReference>
<evidence type="ECO:0000313" key="6">
    <source>
        <dbReference type="Proteomes" id="UP000371041"/>
    </source>
</evidence>
<dbReference type="Pfam" id="PF01546">
    <property type="entry name" value="Peptidase_M20"/>
    <property type="match status" value="1"/>
</dbReference>
<feature type="binding site" evidence="2">
    <location>
        <position position="177"/>
    </location>
    <ligand>
        <name>Mn(2+)</name>
        <dbReference type="ChEBI" id="CHEBI:29035"/>
        <label>2</label>
    </ligand>
</feature>
<accession>A0A5Q3Q5J4</accession>
<feature type="region of interest" description="Disordered" evidence="3">
    <location>
        <begin position="297"/>
        <end position="320"/>
    </location>
</feature>
<dbReference type="PANTHER" id="PTHR11014">
    <property type="entry name" value="PEPTIDASE M20 FAMILY MEMBER"/>
    <property type="match status" value="1"/>
</dbReference>
<keyword evidence="1 5" id="KW-0378">Hydrolase</keyword>
<feature type="binding site" evidence="2">
    <location>
        <position position="150"/>
    </location>
    <ligand>
        <name>Mn(2+)</name>
        <dbReference type="ChEBI" id="CHEBI:29035"/>
        <label>2</label>
    </ligand>
</feature>
<keyword evidence="2" id="KW-0479">Metal-binding</keyword>
<sequence>MTDLGESRALSVSDSAAELEAIYVDLHRNPELSFAEHRTARVGAEALRAAGCEVTTGVGRTGVVGVMRNGAGPTVLLRADMDALPVHEQTGLEYASTATGTDPGGNEVPVAHACGHDMHVTWLIGAARALAASRGRWRGTVQFVLQPAEELGDGAAGMIADGLFERFGTPDVAFGQHVGPMPAGEVFTRSGLIMSASDTLRVRMFGHGGHGSRPETTVDPVVMASSTVLRLQTIVSREVAATDSAVLTVGSLHAGTKSNIIPAEAELSIDVRSFDETVRRRVLDAVHRIVHAEATAAGADRKPEITAEGTFPATVNDESTTEAATARFREHFGAQRVFAAPLVTGSEDFGVFASAAGIPSAYWFVGGTDADRFAASAEAGTLDSDLPSNHSPLFAPVPHPTIDTGVATLVVAATGVLTSH</sequence>
<dbReference type="Pfam" id="PF07687">
    <property type="entry name" value="M20_dimer"/>
    <property type="match status" value="1"/>
</dbReference>
<dbReference type="GO" id="GO:0019877">
    <property type="term" value="P:diaminopimelate biosynthetic process"/>
    <property type="evidence" value="ECO:0007669"/>
    <property type="project" value="UniProtKB-ARBA"/>
</dbReference>
<protein>
    <submittedName>
        <fullName evidence="5">Amidohydrolase</fullName>
    </submittedName>
</protein>
<feature type="domain" description="Peptidase M20 dimerisation" evidence="4">
    <location>
        <begin position="199"/>
        <end position="293"/>
    </location>
</feature>
<evidence type="ECO:0000256" key="1">
    <source>
        <dbReference type="ARBA" id="ARBA00022801"/>
    </source>
</evidence>
<dbReference type="RefSeq" id="WP_154075691.1">
    <property type="nucleotide sequence ID" value="NZ_CP045929.1"/>
</dbReference>
<dbReference type="InterPro" id="IPR036264">
    <property type="entry name" value="Bact_exopeptidase_dim_dom"/>
</dbReference>
<feature type="binding site" evidence="2">
    <location>
        <position position="114"/>
    </location>
    <ligand>
        <name>Mn(2+)</name>
        <dbReference type="ChEBI" id="CHEBI:29035"/>
        <label>2</label>
    </ligand>
</feature>
<dbReference type="SUPFAM" id="SSF53187">
    <property type="entry name" value="Zn-dependent exopeptidases"/>
    <property type="match status" value="1"/>
</dbReference>
<dbReference type="FunFam" id="3.30.70.360:FF:000001">
    <property type="entry name" value="N-acetyldiaminopimelate deacetylase"/>
    <property type="match status" value="1"/>
</dbReference>
<dbReference type="SUPFAM" id="SSF55031">
    <property type="entry name" value="Bacterial exopeptidase dimerisation domain"/>
    <property type="match status" value="1"/>
</dbReference>
<dbReference type="KEGG" id="sace:GIY23_05665"/>
<dbReference type="InterPro" id="IPR011650">
    <property type="entry name" value="Peptidase_M20_dimer"/>
</dbReference>
<dbReference type="InterPro" id="IPR002933">
    <property type="entry name" value="Peptidase_M20"/>
</dbReference>
<evidence type="ECO:0000259" key="4">
    <source>
        <dbReference type="Pfam" id="PF07687"/>
    </source>
</evidence>
<dbReference type="Gene3D" id="3.40.630.10">
    <property type="entry name" value="Zn peptidases"/>
    <property type="match status" value="1"/>
</dbReference>
<name>A0A5Q3Q5J4_9PSEU</name>
<evidence type="ECO:0000256" key="3">
    <source>
        <dbReference type="SAM" id="MobiDB-lite"/>
    </source>
</evidence>
<dbReference type="PANTHER" id="PTHR11014:SF63">
    <property type="entry name" value="METALLOPEPTIDASE, PUTATIVE (AFU_ORTHOLOGUE AFUA_6G09600)-RELATED"/>
    <property type="match status" value="1"/>
</dbReference>
<dbReference type="InterPro" id="IPR017439">
    <property type="entry name" value="Amidohydrolase"/>
</dbReference>
<dbReference type="AlphaFoldDB" id="A0A5Q3Q5J4"/>
<dbReference type="PIRSF" id="PIRSF005962">
    <property type="entry name" value="Pept_M20D_amidohydro"/>
    <property type="match status" value="1"/>
</dbReference>
<reference evidence="6" key="1">
    <citation type="submission" date="2019-11" db="EMBL/GenBank/DDBJ databases">
        <title>The complete genome sequence of Saccharopolyspora sp. E2A.</title>
        <authorList>
            <person name="Zhang G."/>
        </authorList>
    </citation>
    <scope>NUCLEOTIDE SEQUENCE [LARGE SCALE GENOMIC DNA]</scope>
    <source>
        <strain evidence="6">E2A</strain>
    </source>
</reference>
<dbReference type="Gene3D" id="3.30.70.360">
    <property type="match status" value="1"/>
</dbReference>
<proteinExistence type="predicted"/>
<keyword evidence="2" id="KW-0464">Manganese</keyword>
<gene>
    <name evidence="5" type="ORF">GIY23_05665</name>
</gene>
<dbReference type="GO" id="GO:0050118">
    <property type="term" value="F:N-acetyldiaminopimelate deacetylase activity"/>
    <property type="evidence" value="ECO:0007669"/>
    <property type="project" value="UniProtKB-ARBA"/>
</dbReference>
<dbReference type="Proteomes" id="UP000371041">
    <property type="component" value="Chromosome"/>
</dbReference>
<evidence type="ECO:0000256" key="2">
    <source>
        <dbReference type="PIRSR" id="PIRSR005962-1"/>
    </source>
</evidence>
<comment type="cofactor">
    <cofactor evidence="2">
        <name>Mn(2+)</name>
        <dbReference type="ChEBI" id="CHEBI:29035"/>
    </cofactor>
    <text evidence="2">The Mn(2+) ion enhances activity.</text>
</comment>
<evidence type="ECO:0000313" key="5">
    <source>
        <dbReference type="EMBL" id="QGK69090.1"/>
    </source>
</evidence>
<keyword evidence="6" id="KW-1185">Reference proteome</keyword>